<dbReference type="RefSeq" id="WP_132636089.1">
    <property type="nucleotide sequence ID" value="NZ_SMLD01000108.1"/>
</dbReference>
<evidence type="ECO:0000313" key="2">
    <source>
        <dbReference type="Proteomes" id="UP000295136"/>
    </source>
</evidence>
<gene>
    <name evidence="1" type="ORF">E1295_31845</name>
</gene>
<proteinExistence type="predicted"/>
<comment type="caution">
    <text evidence="1">The sequence shown here is derived from an EMBL/GenBank/DDBJ whole genome shotgun (WGS) entry which is preliminary data.</text>
</comment>
<sequence>MPDIADGERVKGGDFPPSVYAFDDTRQSDISSTSYVSGSPLVSLYFIAPTSGRVLLTIGGGVQDSSSANPVYLSPVVREDGPAGAAIVEANAETRGISCPRQTTSFMYVSRTTLLEGLTPGRTYYVHTAHRVPAGTSGDIQSRDLTVVPVP</sequence>
<dbReference type="Proteomes" id="UP000295136">
    <property type="component" value="Unassembled WGS sequence"/>
</dbReference>
<organism evidence="1 2">
    <name type="scientific">Nonomuraea mesophila</name>
    <dbReference type="NCBI Taxonomy" id="2530382"/>
    <lineage>
        <taxon>Bacteria</taxon>
        <taxon>Bacillati</taxon>
        <taxon>Actinomycetota</taxon>
        <taxon>Actinomycetes</taxon>
        <taxon>Streptosporangiales</taxon>
        <taxon>Streptosporangiaceae</taxon>
        <taxon>Nonomuraea</taxon>
    </lineage>
</organism>
<protein>
    <submittedName>
        <fullName evidence="1">Uncharacterized protein</fullName>
    </submittedName>
</protein>
<accession>A0A4R5EZG7</accession>
<name>A0A4R5EZG7_9ACTN</name>
<keyword evidence="2" id="KW-1185">Reference proteome</keyword>
<dbReference type="AlphaFoldDB" id="A0A4R5EZG7"/>
<evidence type="ECO:0000313" key="1">
    <source>
        <dbReference type="EMBL" id="TDE40494.1"/>
    </source>
</evidence>
<dbReference type="EMBL" id="SMLD01000108">
    <property type="protein sequence ID" value="TDE40494.1"/>
    <property type="molecule type" value="Genomic_DNA"/>
</dbReference>
<reference evidence="1 2" key="1">
    <citation type="submission" date="2019-03" db="EMBL/GenBank/DDBJ databases">
        <title>Draft genome sequences of novel Actinobacteria.</title>
        <authorList>
            <person name="Sahin N."/>
            <person name="Ay H."/>
            <person name="Saygin H."/>
        </authorList>
    </citation>
    <scope>NUCLEOTIDE SEQUENCE [LARGE SCALE GENOMIC DNA]</scope>
    <source>
        <strain evidence="1 2">6K102</strain>
    </source>
</reference>